<sequence>MRERSARAAHRDSPQARPPPAAARRFRRAAVSPADRACGRTAEPRSGSRSVSRQGIHIPEISPCV</sequence>
<evidence type="ECO:0000313" key="2">
    <source>
        <dbReference type="EMBL" id="AAU49874.1"/>
    </source>
</evidence>
<dbReference type="HOGENOM" id="CLU_2841340_0_0_4"/>
<evidence type="ECO:0000256" key="1">
    <source>
        <dbReference type="SAM" id="MobiDB-lite"/>
    </source>
</evidence>
<dbReference type="AlphaFoldDB" id="A0A0H2WKH1"/>
<gene>
    <name evidence="2" type="ordered locus">BMA2276</name>
</gene>
<dbReference type="EMBL" id="CP000010">
    <property type="protein sequence ID" value="AAU49874.1"/>
    <property type="molecule type" value="Genomic_DNA"/>
</dbReference>
<keyword evidence="3" id="KW-1185">Reference proteome</keyword>
<name>A0A0H2WKH1_BURMA</name>
<proteinExistence type="predicted"/>
<evidence type="ECO:0000313" key="3">
    <source>
        <dbReference type="Proteomes" id="UP000006693"/>
    </source>
</evidence>
<accession>A0A0H2WKH1</accession>
<feature type="compositionally biased region" description="Basic and acidic residues" evidence="1">
    <location>
        <begin position="1"/>
        <end position="14"/>
    </location>
</feature>
<reference evidence="2 3" key="1">
    <citation type="journal article" date="2004" name="Proc. Natl. Acad. Sci. U.S.A.">
        <title>Structural flexibility in the Burkholderia mallei genome.</title>
        <authorList>
            <person name="Nierman W.C."/>
            <person name="DeShazer D."/>
            <person name="Kim H.S."/>
            <person name="Tettelin H."/>
            <person name="Nelson K.E."/>
            <person name="Feldblyum T."/>
            <person name="Ulrich R.L."/>
            <person name="Ronning C.M."/>
            <person name="Brinkac L.M."/>
            <person name="Daugherty S.C."/>
            <person name="Davidsen T.D."/>
            <person name="Deboy R.T."/>
            <person name="Dimitrov G."/>
            <person name="Dodson R.J."/>
            <person name="Durkin A.S."/>
            <person name="Gwinn M.L."/>
            <person name="Haft D.H."/>
            <person name="Khouri H."/>
            <person name="Kolonay J.F."/>
            <person name="Madupu R."/>
            <person name="Mohammoud Y."/>
            <person name="Nelson W.C."/>
            <person name="Radune D."/>
            <person name="Romero C.M."/>
            <person name="Sarria S."/>
            <person name="Selengut J."/>
            <person name="Shamblin C."/>
            <person name="Sullivan S.A."/>
            <person name="White O."/>
            <person name="Yu Y."/>
            <person name="Zafar N."/>
            <person name="Zhou L."/>
            <person name="Fraser C.M."/>
        </authorList>
    </citation>
    <scope>NUCLEOTIDE SEQUENCE [LARGE SCALE GENOMIC DNA]</scope>
    <source>
        <strain evidence="2 3">ATCC 23344</strain>
    </source>
</reference>
<organism evidence="2 3">
    <name type="scientific">Burkholderia mallei (strain ATCC 23344)</name>
    <dbReference type="NCBI Taxonomy" id="243160"/>
    <lineage>
        <taxon>Bacteria</taxon>
        <taxon>Pseudomonadati</taxon>
        <taxon>Pseudomonadota</taxon>
        <taxon>Betaproteobacteria</taxon>
        <taxon>Burkholderiales</taxon>
        <taxon>Burkholderiaceae</taxon>
        <taxon>Burkholderia</taxon>
        <taxon>pseudomallei group</taxon>
    </lineage>
</organism>
<feature type="region of interest" description="Disordered" evidence="1">
    <location>
        <begin position="1"/>
        <end position="65"/>
    </location>
</feature>
<protein>
    <submittedName>
        <fullName evidence="2">Uncharacterized protein</fullName>
    </submittedName>
</protein>
<dbReference type="Proteomes" id="UP000006693">
    <property type="component" value="Chromosome 1"/>
</dbReference>
<dbReference type="KEGG" id="bma:BMA2276"/>